<dbReference type="EMBL" id="CAJVCH010045232">
    <property type="protein sequence ID" value="CAG7717368.1"/>
    <property type="molecule type" value="Genomic_DNA"/>
</dbReference>
<proteinExistence type="inferred from homology"/>
<feature type="compositionally biased region" description="Acidic residues" evidence="4">
    <location>
        <begin position="202"/>
        <end position="216"/>
    </location>
</feature>
<feature type="region of interest" description="Disordered" evidence="4">
    <location>
        <begin position="89"/>
        <end position="108"/>
    </location>
</feature>
<feature type="region of interest" description="Disordered" evidence="4">
    <location>
        <begin position="39"/>
        <end position="73"/>
    </location>
</feature>
<evidence type="ECO:0000313" key="7">
    <source>
        <dbReference type="Proteomes" id="UP000708208"/>
    </source>
</evidence>
<dbReference type="SMART" id="SM01173">
    <property type="entry name" value="DUF4187"/>
    <property type="match status" value="1"/>
</dbReference>
<feature type="domain" description="G-patch" evidence="5">
    <location>
        <begin position="74"/>
        <end position="127"/>
    </location>
</feature>
<dbReference type="GO" id="GO:0000776">
    <property type="term" value="C:kinetochore"/>
    <property type="evidence" value="ECO:0007669"/>
    <property type="project" value="TreeGrafter"/>
</dbReference>
<reference evidence="6" key="1">
    <citation type="submission" date="2021-06" db="EMBL/GenBank/DDBJ databases">
        <authorList>
            <person name="Hodson N. C."/>
            <person name="Mongue J. A."/>
            <person name="Jaron S. K."/>
        </authorList>
    </citation>
    <scope>NUCLEOTIDE SEQUENCE</scope>
</reference>
<dbReference type="OrthoDB" id="786951at2759"/>
<dbReference type="InterPro" id="IPR000467">
    <property type="entry name" value="G_patch_dom"/>
</dbReference>
<keyword evidence="7" id="KW-1185">Reference proteome</keyword>
<gene>
    <name evidence="6" type="ORF">AFUS01_LOCUS6828</name>
</gene>
<evidence type="ECO:0000259" key="5">
    <source>
        <dbReference type="PROSITE" id="PS50174"/>
    </source>
</evidence>
<protein>
    <recommendedName>
        <fullName evidence="2">G patch domain-containing protein 11</fullName>
    </recommendedName>
    <alternativeName>
        <fullName evidence="3">Coiled-coil domain-containing protein 75</fullName>
    </alternativeName>
</protein>
<dbReference type="Proteomes" id="UP000708208">
    <property type="component" value="Unassembled WGS sequence"/>
</dbReference>
<evidence type="ECO:0000256" key="4">
    <source>
        <dbReference type="SAM" id="MobiDB-lite"/>
    </source>
</evidence>
<feature type="region of interest" description="Disordered" evidence="4">
    <location>
        <begin position="202"/>
        <end position="225"/>
    </location>
</feature>
<comment type="similarity">
    <text evidence="1">Belongs to the GPATCH11 family.</text>
</comment>
<dbReference type="InterPro" id="IPR039249">
    <property type="entry name" value="GPATCH11"/>
</dbReference>
<evidence type="ECO:0000256" key="3">
    <source>
        <dbReference type="ARBA" id="ARBA00030688"/>
    </source>
</evidence>
<dbReference type="SMART" id="SM00443">
    <property type="entry name" value="G_patch"/>
    <property type="match status" value="1"/>
</dbReference>
<dbReference type="GO" id="GO:0003676">
    <property type="term" value="F:nucleic acid binding"/>
    <property type="evidence" value="ECO:0007669"/>
    <property type="project" value="InterPro"/>
</dbReference>
<dbReference type="PROSITE" id="PS50174">
    <property type="entry name" value="G_PATCH"/>
    <property type="match status" value="1"/>
</dbReference>
<comment type="caution">
    <text evidence="6">The sequence shown here is derived from an EMBL/GenBank/DDBJ whole genome shotgun (WGS) entry which is preliminary data.</text>
</comment>
<accession>A0A8J2JZT3</accession>
<dbReference type="PANTHER" id="PTHR21032">
    <property type="entry name" value="G PATCH DOMAIN-CONTAINING PROTEIN 11"/>
    <property type="match status" value="1"/>
</dbReference>
<dbReference type="AlphaFoldDB" id="A0A8J2JZT3"/>
<evidence type="ECO:0000313" key="6">
    <source>
        <dbReference type="EMBL" id="CAG7717368.1"/>
    </source>
</evidence>
<name>A0A8J2JZT3_9HEXA</name>
<feature type="compositionally biased region" description="Basic and acidic residues" evidence="4">
    <location>
        <begin position="57"/>
        <end position="66"/>
    </location>
</feature>
<dbReference type="PANTHER" id="PTHR21032:SF0">
    <property type="entry name" value="G PATCH DOMAIN-CONTAINING PROTEIN 11"/>
    <property type="match status" value="1"/>
</dbReference>
<dbReference type="InterPro" id="IPR025239">
    <property type="entry name" value="DUF4187"/>
</dbReference>
<dbReference type="Pfam" id="PF13821">
    <property type="entry name" value="DUF4187"/>
    <property type="match status" value="1"/>
</dbReference>
<feature type="compositionally biased region" description="Basic and acidic residues" evidence="4">
    <location>
        <begin position="39"/>
        <end position="50"/>
    </location>
</feature>
<evidence type="ECO:0000256" key="1">
    <source>
        <dbReference type="ARBA" id="ARBA00007140"/>
    </source>
</evidence>
<sequence length="266" mass="31068">MSDDEPDYLSDEFLVQCIPNDVRPGLLYHAGQKRKHELLKQQEKDNVENRKKNKSQKQIEEERREQGLNTAIGADNKGFQMLQRMGFKPGTSIGLRSRESTSTSSSIKEPVPIVIKSDRKGLGEKTKKEETRAKIEEWKQRREQLADPNQYRNRIREDVIIKEINIDLKRAQSACKTLNAQNNVVEPPEIWFWPPVIKVKEDDEDEEDLEEEQNDSDEAKVEPPEQLQAVTRYLRSEYFYCIWCGTNYDNEEDLENSCPGNSRQEH</sequence>
<evidence type="ECO:0000256" key="2">
    <source>
        <dbReference type="ARBA" id="ARBA00021978"/>
    </source>
</evidence>
<dbReference type="Pfam" id="PF01585">
    <property type="entry name" value="G-patch"/>
    <property type="match status" value="1"/>
</dbReference>
<organism evidence="6 7">
    <name type="scientific">Allacma fusca</name>
    <dbReference type="NCBI Taxonomy" id="39272"/>
    <lineage>
        <taxon>Eukaryota</taxon>
        <taxon>Metazoa</taxon>
        <taxon>Ecdysozoa</taxon>
        <taxon>Arthropoda</taxon>
        <taxon>Hexapoda</taxon>
        <taxon>Collembola</taxon>
        <taxon>Symphypleona</taxon>
        <taxon>Sminthuridae</taxon>
        <taxon>Allacma</taxon>
    </lineage>
</organism>